<dbReference type="SUPFAM" id="SSF57586">
    <property type="entry name" value="TNF receptor-like"/>
    <property type="match status" value="3"/>
</dbReference>
<dbReference type="EMBL" id="OZ035827">
    <property type="protein sequence ID" value="CAL1606359.1"/>
    <property type="molecule type" value="Genomic_DNA"/>
</dbReference>
<evidence type="ECO:0000256" key="2">
    <source>
        <dbReference type="SAM" id="Phobius"/>
    </source>
</evidence>
<accession>A0AAV2LZ96</accession>
<feature type="transmembrane region" description="Helical" evidence="2">
    <location>
        <begin position="204"/>
        <end position="224"/>
    </location>
</feature>
<dbReference type="GO" id="GO:0035631">
    <property type="term" value="C:CD40 receptor complex"/>
    <property type="evidence" value="ECO:0007669"/>
    <property type="project" value="TreeGrafter"/>
</dbReference>
<evidence type="ECO:0000313" key="5">
    <source>
        <dbReference type="EMBL" id="CAL1606359.1"/>
    </source>
</evidence>
<feature type="region of interest" description="Disordered" evidence="1">
    <location>
        <begin position="255"/>
        <end position="291"/>
    </location>
</feature>
<dbReference type="SMART" id="SM00208">
    <property type="entry name" value="TNFR"/>
    <property type="match status" value="3"/>
</dbReference>
<feature type="compositionally biased region" description="Polar residues" evidence="1">
    <location>
        <begin position="273"/>
        <end position="284"/>
    </location>
</feature>
<reference evidence="5 6" key="1">
    <citation type="submission" date="2024-04" db="EMBL/GenBank/DDBJ databases">
        <authorList>
            <person name="Waldvogel A.-M."/>
            <person name="Schoenle A."/>
        </authorList>
    </citation>
    <scope>NUCLEOTIDE SEQUENCE [LARGE SCALE GENOMIC DNA]</scope>
</reference>
<keyword evidence="2" id="KW-0812">Transmembrane</keyword>
<keyword evidence="3" id="KW-0732">Signal</keyword>
<gene>
    <name evidence="5" type="ORF">KC01_LOCUS33553</name>
</gene>
<evidence type="ECO:0000256" key="1">
    <source>
        <dbReference type="SAM" id="MobiDB-lite"/>
    </source>
</evidence>
<proteinExistence type="predicted"/>
<keyword evidence="2" id="KW-1133">Transmembrane helix</keyword>
<feature type="chain" id="PRO_5043920726" description="TNFR-Cys domain-containing protein" evidence="3">
    <location>
        <begin position="36"/>
        <end position="323"/>
    </location>
</feature>
<protein>
    <recommendedName>
        <fullName evidence="4">TNFR-Cys domain-containing protein</fullName>
    </recommendedName>
</protein>
<evidence type="ECO:0000259" key="4">
    <source>
        <dbReference type="SMART" id="SM00208"/>
    </source>
</evidence>
<dbReference type="Proteomes" id="UP001497482">
    <property type="component" value="Chromosome 5"/>
</dbReference>
<dbReference type="GO" id="GO:0009897">
    <property type="term" value="C:external side of plasma membrane"/>
    <property type="evidence" value="ECO:0007669"/>
    <property type="project" value="TreeGrafter"/>
</dbReference>
<dbReference type="InterPro" id="IPR001368">
    <property type="entry name" value="TNFR/NGFR_Cys_rich_reg"/>
</dbReference>
<feature type="domain" description="TNFR-Cys" evidence="4">
    <location>
        <begin position="39"/>
        <end position="72"/>
    </location>
</feature>
<sequence>MALTHGETSLYALSNMRSPQLCVLLLWTSAVFAAADPLCDPETQYLLNGECCQMCKPGTRMESNGECVNPVCRDCEENEYTDKYNTEKTCQLQPYCDPNLGFLWPESRPKTERFVCLCRAGSHCSSSSCTKCLNHTQCDPGYGATTIGGQTQDTVCEECPKGTFSDEKSWNGTCKNMTKCAFGYGPQGGSSEADNVCEFNRGHIGVICAVLIPILLAVGIYLICRCKGKTGHDPLPMVTVVSKETVAVEEEKLNPLITHPTDDQAESLPSHPAQETSLQSNSLPEESDYSFPTRVLTENGHILSQDGKEHILSQTETLEISVS</sequence>
<dbReference type="AlphaFoldDB" id="A0AAV2LZ96"/>
<dbReference type="InterPro" id="IPR052135">
    <property type="entry name" value="TNFRSF5"/>
</dbReference>
<evidence type="ECO:0000256" key="3">
    <source>
        <dbReference type="SAM" id="SignalP"/>
    </source>
</evidence>
<feature type="domain" description="TNFR-Cys" evidence="4">
    <location>
        <begin position="118"/>
        <end position="156"/>
    </location>
</feature>
<dbReference type="PANTHER" id="PTHR46875">
    <property type="entry name" value="TUMOR NECROSIS FACTOR RECEPTOR SUPERFAMILY MEMBER 5"/>
    <property type="match status" value="1"/>
</dbReference>
<evidence type="ECO:0000313" key="6">
    <source>
        <dbReference type="Proteomes" id="UP001497482"/>
    </source>
</evidence>
<organism evidence="5 6">
    <name type="scientific">Knipowitschia caucasica</name>
    <name type="common">Caucasian dwarf goby</name>
    <name type="synonym">Pomatoschistus caucasicus</name>
    <dbReference type="NCBI Taxonomy" id="637954"/>
    <lineage>
        <taxon>Eukaryota</taxon>
        <taxon>Metazoa</taxon>
        <taxon>Chordata</taxon>
        <taxon>Craniata</taxon>
        <taxon>Vertebrata</taxon>
        <taxon>Euteleostomi</taxon>
        <taxon>Actinopterygii</taxon>
        <taxon>Neopterygii</taxon>
        <taxon>Teleostei</taxon>
        <taxon>Neoteleostei</taxon>
        <taxon>Acanthomorphata</taxon>
        <taxon>Gobiaria</taxon>
        <taxon>Gobiiformes</taxon>
        <taxon>Gobioidei</taxon>
        <taxon>Gobiidae</taxon>
        <taxon>Gobiinae</taxon>
        <taxon>Knipowitschia</taxon>
    </lineage>
</organism>
<dbReference type="Gene3D" id="2.10.50.10">
    <property type="entry name" value="Tumor Necrosis Factor Receptor, subunit A, domain 2"/>
    <property type="match status" value="2"/>
</dbReference>
<keyword evidence="2" id="KW-0472">Membrane</keyword>
<dbReference type="GO" id="GO:0002768">
    <property type="term" value="P:immune response-regulating cell surface receptor signaling pathway"/>
    <property type="evidence" value="ECO:0007669"/>
    <property type="project" value="TreeGrafter"/>
</dbReference>
<keyword evidence="6" id="KW-1185">Reference proteome</keyword>
<feature type="domain" description="TNFR-Cys" evidence="4">
    <location>
        <begin position="159"/>
        <end position="197"/>
    </location>
</feature>
<feature type="signal peptide" evidence="3">
    <location>
        <begin position="1"/>
        <end position="35"/>
    </location>
</feature>
<dbReference type="PANTHER" id="PTHR46875:SF3">
    <property type="entry name" value="CD40 MOLECULE, TNF RECEPTOR SUPERFAMILY MEMBER 5"/>
    <property type="match status" value="1"/>
</dbReference>
<name>A0AAV2LZ96_KNICA</name>